<evidence type="ECO:0000313" key="2">
    <source>
        <dbReference type="EMBL" id="TYO67084.1"/>
    </source>
</evidence>
<reference evidence="2 3" key="1">
    <citation type="submission" date="2019-08" db="EMBL/GenBank/DDBJ databases">
        <title>Bradyrhizobium hipponensis sp. nov., a rhizobium isolated from a Lupinus angustifolius root nodule in Tunisia.</title>
        <authorList>
            <person name="Off K."/>
            <person name="Rejili M."/>
            <person name="Mars M."/>
            <person name="Brachmann A."/>
            <person name="Marin M."/>
        </authorList>
    </citation>
    <scope>NUCLEOTIDE SEQUENCE [LARGE SCALE GENOMIC DNA]</scope>
    <source>
        <strain evidence="3">aSej3</strain>
    </source>
</reference>
<proteinExistence type="predicted"/>
<gene>
    <name evidence="2" type="ORF">FXV83_07720</name>
</gene>
<sequence length="73" mass="8111">MPYGVVVMMLFIVFRIKRTLDGAEIDKIIWECEASSAGAARSAARASWRPSGFEPNALTPMSQPLPRSEPDRM</sequence>
<protein>
    <submittedName>
        <fullName evidence="2">Uncharacterized protein</fullName>
    </submittedName>
</protein>
<accession>A0A5S4YTT4</accession>
<dbReference type="AlphaFoldDB" id="A0A5S4YTT4"/>
<keyword evidence="3" id="KW-1185">Reference proteome</keyword>
<comment type="caution">
    <text evidence="2">The sequence shown here is derived from an EMBL/GenBank/DDBJ whole genome shotgun (WGS) entry which is preliminary data.</text>
</comment>
<name>A0A5S4YTT4_9BRAD</name>
<evidence type="ECO:0000313" key="3">
    <source>
        <dbReference type="Proteomes" id="UP000324797"/>
    </source>
</evidence>
<organism evidence="2 3">
    <name type="scientific">Bradyrhizobium hipponense</name>
    <dbReference type="NCBI Taxonomy" id="2605638"/>
    <lineage>
        <taxon>Bacteria</taxon>
        <taxon>Pseudomonadati</taxon>
        <taxon>Pseudomonadota</taxon>
        <taxon>Alphaproteobacteria</taxon>
        <taxon>Hyphomicrobiales</taxon>
        <taxon>Nitrobacteraceae</taxon>
        <taxon>Bradyrhizobium</taxon>
    </lineage>
</organism>
<feature type="region of interest" description="Disordered" evidence="1">
    <location>
        <begin position="50"/>
        <end position="73"/>
    </location>
</feature>
<dbReference type="EMBL" id="VSTH01000021">
    <property type="protein sequence ID" value="TYO67084.1"/>
    <property type="molecule type" value="Genomic_DNA"/>
</dbReference>
<evidence type="ECO:0000256" key="1">
    <source>
        <dbReference type="SAM" id="MobiDB-lite"/>
    </source>
</evidence>
<dbReference type="Proteomes" id="UP000324797">
    <property type="component" value="Unassembled WGS sequence"/>
</dbReference>
<dbReference type="RefSeq" id="WP_148738593.1">
    <property type="nucleotide sequence ID" value="NZ_VSTH01000021.1"/>
</dbReference>